<evidence type="ECO:0000256" key="4">
    <source>
        <dbReference type="ARBA" id="ARBA00022452"/>
    </source>
</evidence>
<evidence type="ECO:0000256" key="7">
    <source>
        <dbReference type="ARBA" id="ARBA00023237"/>
    </source>
</evidence>
<organism evidence="10 11">
    <name type="scientific">Thermincola ferriacetica</name>
    <dbReference type="NCBI Taxonomy" id="281456"/>
    <lineage>
        <taxon>Bacteria</taxon>
        <taxon>Bacillati</taxon>
        <taxon>Bacillota</taxon>
        <taxon>Clostridia</taxon>
        <taxon>Eubacteriales</taxon>
        <taxon>Thermincolaceae</taxon>
        <taxon>Thermincola</taxon>
    </lineage>
</organism>
<proteinExistence type="inferred from homology"/>
<keyword evidence="3" id="KW-0813">Transport</keyword>
<evidence type="ECO:0000256" key="2">
    <source>
        <dbReference type="ARBA" id="ARBA00007613"/>
    </source>
</evidence>
<feature type="chain" id="PRO_5005568788" evidence="9">
    <location>
        <begin position="29"/>
        <end position="391"/>
    </location>
</feature>
<dbReference type="Pfam" id="PF02321">
    <property type="entry name" value="OEP"/>
    <property type="match status" value="2"/>
</dbReference>
<evidence type="ECO:0000313" key="10">
    <source>
        <dbReference type="EMBL" id="KNZ69932.1"/>
    </source>
</evidence>
<dbReference type="Gene3D" id="1.20.1600.10">
    <property type="entry name" value="Outer membrane efflux proteins (OEP)"/>
    <property type="match status" value="2"/>
</dbReference>
<keyword evidence="6" id="KW-0472">Membrane</keyword>
<keyword evidence="11" id="KW-1185">Reference proteome</keyword>
<keyword evidence="5" id="KW-0812">Transmembrane</keyword>
<dbReference type="EMBL" id="LGTE01000007">
    <property type="protein sequence ID" value="KNZ69932.1"/>
    <property type="molecule type" value="Genomic_DNA"/>
</dbReference>
<dbReference type="GO" id="GO:1990281">
    <property type="term" value="C:efflux pump complex"/>
    <property type="evidence" value="ECO:0007669"/>
    <property type="project" value="TreeGrafter"/>
</dbReference>
<feature type="coiled-coil region" evidence="8">
    <location>
        <begin position="187"/>
        <end position="263"/>
    </location>
</feature>
<dbReference type="InterPro" id="IPR003423">
    <property type="entry name" value="OMP_efflux"/>
</dbReference>
<comment type="caution">
    <text evidence="10">The sequence shown here is derived from an EMBL/GenBank/DDBJ whole genome shotgun (WGS) entry which is preliminary data.</text>
</comment>
<dbReference type="PANTHER" id="PTHR30026:SF20">
    <property type="entry name" value="OUTER MEMBRANE PROTEIN TOLC"/>
    <property type="match status" value="1"/>
</dbReference>
<evidence type="ECO:0000256" key="3">
    <source>
        <dbReference type="ARBA" id="ARBA00022448"/>
    </source>
</evidence>
<evidence type="ECO:0000256" key="8">
    <source>
        <dbReference type="SAM" id="Coils"/>
    </source>
</evidence>
<evidence type="ECO:0000256" key="9">
    <source>
        <dbReference type="SAM" id="SignalP"/>
    </source>
</evidence>
<gene>
    <name evidence="10" type="ORF">Tfer_1312</name>
</gene>
<dbReference type="Proteomes" id="UP000037175">
    <property type="component" value="Unassembled WGS sequence"/>
</dbReference>
<evidence type="ECO:0000313" key="11">
    <source>
        <dbReference type="Proteomes" id="UP000037175"/>
    </source>
</evidence>
<evidence type="ECO:0000256" key="5">
    <source>
        <dbReference type="ARBA" id="ARBA00022692"/>
    </source>
</evidence>
<dbReference type="SUPFAM" id="SSF56954">
    <property type="entry name" value="Outer membrane efflux proteins (OEP)"/>
    <property type="match status" value="1"/>
</dbReference>
<dbReference type="GO" id="GO:0009279">
    <property type="term" value="C:cell outer membrane"/>
    <property type="evidence" value="ECO:0007669"/>
    <property type="project" value="UniProtKB-SubCell"/>
</dbReference>
<evidence type="ECO:0000256" key="1">
    <source>
        <dbReference type="ARBA" id="ARBA00004442"/>
    </source>
</evidence>
<dbReference type="GO" id="GO:0015288">
    <property type="term" value="F:porin activity"/>
    <property type="evidence" value="ECO:0007669"/>
    <property type="project" value="TreeGrafter"/>
</dbReference>
<accession>A0A0L6W2Z4</accession>
<protein>
    <submittedName>
        <fullName evidence="10">Outer membrane efflux protein</fullName>
    </submittedName>
</protein>
<keyword evidence="4" id="KW-1134">Transmembrane beta strand</keyword>
<evidence type="ECO:0000256" key="6">
    <source>
        <dbReference type="ARBA" id="ARBA00023136"/>
    </source>
</evidence>
<keyword evidence="8" id="KW-0175">Coiled coil</keyword>
<reference evidence="11" key="1">
    <citation type="submission" date="2015-07" db="EMBL/GenBank/DDBJ databases">
        <title>Complete Genome of Thermincola ferriacetica strain Z-0001T.</title>
        <authorList>
            <person name="Lusk B."/>
            <person name="Badalamenti J.P."/>
            <person name="Parameswaran P."/>
            <person name="Bond D.R."/>
            <person name="Torres C.I."/>
        </authorList>
    </citation>
    <scope>NUCLEOTIDE SEQUENCE [LARGE SCALE GENOMIC DNA]</scope>
    <source>
        <strain evidence="11">Z-0001</strain>
    </source>
</reference>
<comment type="subcellular location">
    <subcellularLocation>
        <location evidence="1">Cell outer membrane</location>
    </subcellularLocation>
</comment>
<keyword evidence="7" id="KW-0998">Cell outer membrane</keyword>
<dbReference type="RefSeq" id="WP_052217373.1">
    <property type="nucleotide sequence ID" value="NZ_LGTE01000007.1"/>
</dbReference>
<feature type="signal peptide" evidence="9">
    <location>
        <begin position="1"/>
        <end position="28"/>
    </location>
</feature>
<name>A0A0L6W2Z4_9FIRM</name>
<dbReference type="AlphaFoldDB" id="A0A0L6W2Z4"/>
<dbReference type="InterPro" id="IPR051906">
    <property type="entry name" value="TolC-like"/>
</dbReference>
<sequence precursor="true">MSRKWGLKLGLLCVVALLLFGAVNSSLAETTGLAQGATNAQQETGGSGTGSAKASAKTLTLEEAYELALENNIDLKKAALDYDSAIIDADQAYYNADEIDGDSVNTLQDAQTKYVSTKQKALAEDIAKQAYEIAREQTKILVEGYYYDVLKADNMVKVREASVKRAQEQLALVQKKFRAGSAIKTDVNRAEINLASAQADLANAQRDYKNAQVALNKALGLDVNTDIKPAQVLKYEKVTLPSVEELTKQALETRLDMQKARNTQTIAQLNYDLVVGYQAPNTFMARKNKIELEKAKLDVLQQEQSIRADVISTLFQVQKADEVVTITARNLDQAKDNYSLAQKRYQIGVGTYDNVLGATVDLADAEAKYVEAVYNYSLAKNQLKTVTLVSE</sequence>
<comment type="similarity">
    <text evidence="2">Belongs to the outer membrane factor (OMF) (TC 1.B.17) family.</text>
</comment>
<dbReference type="PANTHER" id="PTHR30026">
    <property type="entry name" value="OUTER MEMBRANE PROTEIN TOLC"/>
    <property type="match status" value="1"/>
</dbReference>
<keyword evidence="9" id="KW-0732">Signal</keyword>
<dbReference type="GO" id="GO:0015562">
    <property type="term" value="F:efflux transmembrane transporter activity"/>
    <property type="evidence" value="ECO:0007669"/>
    <property type="project" value="InterPro"/>
</dbReference>